<proteinExistence type="predicted"/>
<dbReference type="PANTHER" id="PTHR47331">
    <property type="entry name" value="PHD-TYPE DOMAIN-CONTAINING PROTEIN"/>
    <property type="match status" value="1"/>
</dbReference>
<gene>
    <name evidence="1" type="ORF">AVEN_177313_1</name>
</gene>
<keyword evidence="2" id="KW-1185">Reference proteome</keyword>
<protein>
    <submittedName>
        <fullName evidence="1">Uncharacterized protein</fullName>
    </submittedName>
</protein>
<comment type="caution">
    <text evidence="1">The sequence shown here is derived from an EMBL/GenBank/DDBJ whole genome shotgun (WGS) entry which is preliminary data.</text>
</comment>
<dbReference type="Proteomes" id="UP000499080">
    <property type="component" value="Unassembled WGS sequence"/>
</dbReference>
<reference evidence="1 2" key="1">
    <citation type="journal article" date="2019" name="Sci. Rep.">
        <title>Orb-weaving spider Araneus ventricosus genome elucidates the spidroin gene catalogue.</title>
        <authorList>
            <person name="Kono N."/>
            <person name="Nakamura H."/>
            <person name="Ohtoshi R."/>
            <person name="Moran D.A.P."/>
            <person name="Shinohara A."/>
            <person name="Yoshida Y."/>
            <person name="Fujiwara M."/>
            <person name="Mori M."/>
            <person name="Tomita M."/>
            <person name="Arakawa K."/>
        </authorList>
    </citation>
    <scope>NUCLEOTIDE SEQUENCE [LARGE SCALE GENOMIC DNA]</scope>
</reference>
<evidence type="ECO:0000313" key="2">
    <source>
        <dbReference type="Proteomes" id="UP000499080"/>
    </source>
</evidence>
<name>A0A4Y2C537_ARAVE</name>
<sequence>MHKIVPVFHLPVDKICLSTDSTIVLAWLNIQPHILKTFVRNQVAEIQTLCSNCQWIHVSSKNKPTDVLSRSADARDLQGNDLWWQTPEFFLHDIPVPEKYPCPKDKTFEQELKRTVTVSCAVANDSDFFDKHLNLTNNYCKLISILSFCCSFFKNCLNKMLEKVFLTAAELENSEQLLMKQVQSTIFAREITALQDGKSFPVSSKLKSLDPFLEGNSTL</sequence>
<accession>A0A4Y2C537</accession>
<dbReference type="OrthoDB" id="8373852at2759"/>
<dbReference type="EMBL" id="BGPR01000147">
    <property type="protein sequence ID" value="GBL99279.1"/>
    <property type="molecule type" value="Genomic_DNA"/>
</dbReference>
<organism evidence="1 2">
    <name type="scientific">Araneus ventricosus</name>
    <name type="common">Orbweaver spider</name>
    <name type="synonym">Epeira ventricosa</name>
    <dbReference type="NCBI Taxonomy" id="182803"/>
    <lineage>
        <taxon>Eukaryota</taxon>
        <taxon>Metazoa</taxon>
        <taxon>Ecdysozoa</taxon>
        <taxon>Arthropoda</taxon>
        <taxon>Chelicerata</taxon>
        <taxon>Arachnida</taxon>
        <taxon>Araneae</taxon>
        <taxon>Araneomorphae</taxon>
        <taxon>Entelegynae</taxon>
        <taxon>Araneoidea</taxon>
        <taxon>Araneidae</taxon>
        <taxon>Araneus</taxon>
    </lineage>
</organism>
<dbReference type="PANTHER" id="PTHR47331:SF2">
    <property type="match status" value="1"/>
</dbReference>
<evidence type="ECO:0000313" key="1">
    <source>
        <dbReference type="EMBL" id="GBL99279.1"/>
    </source>
</evidence>
<dbReference type="AlphaFoldDB" id="A0A4Y2C537"/>